<evidence type="ECO:0000256" key="5">
    <source>
        <dbReference type="ARBA" id="ARBA00022723"/>
    </source>
</evidence>
<comment type="cofactor">
    <cofactor evidence="1">
        <name>Mn(2+)</name>
        <dbReference type="ChEBI" id="CHEBI:29035"/>
    </cofactor>
</comment>
<evidence type="ECO:0000256" key="13">
    <source>
        <dbReference type="ARBA" id="ARBA00057883"/>
    </source>
</evidence>
<evidence type="ECO:0000256" key="9">
    <source>
        <dbReference type="ARBA" id="ARBA00038162"/>
    </source>
</evidence>
<evidence type="ECO:0000256" key="7">
    <source>
        <dbReference type="ARBA" id="ARBA00023180"/>
    </source>
</evidence>
<dbReference type="FunFam" id="3.90.550.10:FF:000092">
    <property type="entry name" value="Glycogenin 2"/>
    <property type="match status" value="1"/>
</dbReference>
<dbReference type="Pfam" id="PF01501">
    <property type="entry name" value="Glyco_transf_8"/>
    <property type="match status" value="1"/>
</dbReference>
<accession>A0A0U2KD48</accession>
<comment type="function">
    <text evidence="13">Self-glucosylating initiator of glycogen synthesis. It catalyzes the formation of a short alpha (1,4)-glucosyl chain covalently attached via a glucose 1-O-tyrosyl linkage to internal tyrosine residues and these chains act as primers for the elongation reaction catalyzed by glycogen synthase.</text>
</comment>
<evidence type="ECO:0000256" key="6">
    <source>
        <dbReference type="ARBA" id="ARBA00023056"/>
    </source>
</evidence>
<keyword evidence="8" id="KW-0464">Manganese</keyword>
<dbReference type="AlphaFoldDB" id="A0A0U2KD48"/>
<dbReference type="EC" id="2.4.1.186" evidence="10"/>
<dbReference type="GO" id="GO:0046872">
    <property type="term" value="F:metal ion binding"/>
    <property type="evidence" value="ECO:0007669"/>
    <property type="project" value="UniProtKB-KW"/>
</dbReference>
<comment type="catalytic activity">
    <reaction evidence="11">
        <text>[1,4-alpha-D-glucosyl](n)-L-tyrosyl-[glycogenin] + UDP-alpha-D-glucose = [1,4-alpha-D-glucosyl](n+1)-L-tyrosyl-[glycogenin] + UDP + H(+)</text>
        <dbReference type="Rhea" id="RHEA:56560"/>
        <dbReference type="Rhea" id="RHEA-COMP:14606"/>
        <dbReference type="Rhea" id="RHEA-COMP:14607"/>
        <dbReference type="ChEBI" id="CHEBI:15378"/>
        <dbReference type="ChEBI" id="CHEBI:58223"/>
        <dbReference type="ChEBI" id="CHEBI:58885"/>
        <dbReference type="ChEBI" id="CHEBI:140574"/>
        <dbReference type="EC" id="2.4.1.186"/>
    </reaction>
</comment>
<dbReference type="PANTHER" id="PTHR11183">
    <property type="entry name" value="GLYCOGENIN SUBFAMILY MEMBER"/>
    <property type="match status" value="1"/>
</dbReference>
<dbReference type="SUPFAM" id="SSF53448">
    <property type="entry name" value="Nucleotide-diphospho-sugar transferases"/>
    <property type="match status" value="1"/>
</dbReference>
<dbReference type="GO" id="GO:0005978">
    <property type="term" value="P:glycogen biosynthetic process"/>
    <property type="evidence" value="ECO:0007669"/>
    <property type="project" value="UniProtKB-KW"/>
</dbReference>
<protein>
    <recommendedName>
        <fullName evidence="10">glycogenin glucosyltransferase</fullName>
        <ecNumber evidence="10">2.4.1.186</ecNumber>
    </recommendedName>
</protein>
<proteinExistence type="evidence at transcript level"/>
<dbReference type="Gene3D" id="3.90.550.10">
    <property type="entry name" value="Spore Coat Polysaccharide Biosynthesis Protein SpsA, Chain A"/>
    <property type="match status" value="1"/>
</dbReference>
<sequence length="327" mass="36707">MAEAWVTLATNDSYSVGALTLAASLRRVNTTRQLVCVITEGVGEGMLNCLKQKFDHVIKVEELDSNDAANLKLLDRHDLGVTFTKIRCWTLTQFTKCVFLDADVLVLSHCDELFNRDELSAAPDAGWPDCFNSGVFVFKPSLETYQSILQYAKENGSFDGGDQGLLNSYFNDWSTKDIRKHLPFTYNMVASATYSYLPAYKKFGQNVKIVHFIGATKPWLVSFDANGEPQIGTTEQHTRNHLQLWWQIFSNEVKPQLETSSAFVQSHQSYQFMSCVMSPAYTSPPEPPALPVDTRAAWESGSPDYANTASFNNIMKKMEDTLSTKDN</sequence>
<evidence type="ECO:0000256" key="8">
    <source>
        <dbReference type="ARBA" id="ARBA00023211"/>
    </source>
</evidence>
<evidence type="ECO:0000256" key="2">
    <source>
        <dbReference type="ARBA" id="ARBA00004496"/>
    </source>
</evidence>
<evidence type="ECO:0000256" key="12">
    <source>
        <dbReference type="ARBA" id="ARBA00052293"/>
    </source>
</evidence>
<dbReference type="GO" id="GO:0005737">
    <property type="term" value="C:cytoplasm"/>
    <property type="evidence" value="ECO:0007669"/>
    <property type="project" value="UniProtKB-SubCell"/>
</dbReference>
<comment type="similarity">
    <text evidence="9">Belongs to the glycosyltransferase 8 family. Glycogenin subfamily.</text>
</comment>
<comment type="catalytic activity">
    <reaction evidence="12">
        <text>L-tyrosyl-[glycogenin] + UDP-alpha-D-glucose = alpha-D-glucosyl-L-tyrosyl-[glycogenin] + UDP + H(+)</text>
        <dbReference type="Rhea" id="RHEA:23360"/>
        <dbReference type="Rhea" id="RHEA-COMP:14604"/>
        <dbReference type="Rhea" id="RHEA-COMP:14605"/>
        <dbReference type="ChEBI" id="CHEBI:15378"/>
        <dbReference type="ChEBI" id="CHEBI:46858"/>
        <dbReference type="ChEBI" id="CHEBI:58223"/>
        <dbReference type="ChEBI" id="CHEBI:58885"/>
        <dbReference type="ChEBI" id="CHEBI:140573"/>
        <dbReference type="EC" id="2.4.1.186"/>
    </reaction>
</comment>
<dbReference type="InterPro" id="IPR002495">
    <property type="entry name" value="Glyco_trans_8"/>
</dbReference>
<comment type="subcellular location">
    <subcellularLocation>
        <location evidence="2">Cytoplasm</location>
    </subcellularLocation>
</comment>
<dbReference type="GO" id="GO:0008466">
    <property type="term" value="F:glycogenin glucosyltransferase activity"/>
    <property type="evidence" value="ECO:0007669"/>
    <property type="project" value="UniProtKB-EC"/>
</dbReference>
<evidence type="ECO:0000256" key="3">
    <source>
        <dbReference type="ARBA" id="ARBA00022490"/>
    </source>
</evidence>
<keyword evidence="3" id="KW-0963">Cytoplasm</keyword>
<dbReference type="InterPro" id="IPR050587">
    <property type="entry name" value="GNT1/Glycosyltrans_8"/>
</dbReference>
<dbReference type="EMBL" id="KT754560">
    <property type="protein sequence ID" value="ALS04394.1"/>
    <property type="molecule type" value="mRNA"/>
</dbReference>
<organism evidence="14">
    <name type="scientific">Acartia pacifica</name>
    <name type="common">Copepod</name>
    <dbReference type="NCBI Taxonomy" id="335913"/>
    <lineage>
        <taxon>Eukaryota</taxon>
        <taxon>Metazoa</taxon>
        <taxon>Ecdysozoa</taxon>
        <taxon>Arthropoda</taxon>
        <taxon>Crustacea</taxon>
        <taxon>Multicrustacea</taxon>
        <taxon>Hexanauplia</taxon>
        <taxon>Copepoda</taxon>
        <taxon>Calanoida</taxon>
        <taxon>Acartiidae</taxon>
        <taxon>Acartia</taxon>
    </lineage>
</organism>
<name>A0A0U2KD48_ACAPC</name>
<reference evidence="14" key="1">
    <citation type="journal article" date="2015" name="Sci. Rep.">
        <title>Spliced leader RNA trans-splicing discovered in copepods.</title>
        <authorList>
            <person name="Yang F."/>
            <person name="Xu D."/>
            <person name="Zhuang Y."/>
            <person name="Yi X."/>
            <person name="Huang Y."/>
            <person name="Chen H."/>
            <person name="Lin S."/>
            <person name="Campbell D.A."/>
            <person name="Sturm N.R."/>
            <person name="Liu G."/>
            <person name="Zhang H."/>
        </authorList>
    </citation>
    <scope>NUCLEOTIDE SEQUENCE</scope>
</reference>
<dbReference type="CDD" id="cd02537">
    <property type="entry name" value="GT8_Glycogenin"/>
    <property type="match status" value="1"/>
</dbReference>
<evidence type="ECO:0000313" key="14">
    <source>
        <dbReference type="EMBL" id="ALS04394.1"/>
    </source>
</evidence>
<keyword evidence="6" id="KW-0320">Glycogen biosynthesis</keyword>
<evidence type="ECO:0000256" key="11">
    <source>
        <dbReference type="ARBA" id="ARBA00050886"/>
    </source>
</evidence>
<evidence type="ECO:0000256" key="10">
    <source>
        <dbReference type="ARBA" id="ARBA00038934"/>
    </source>
</evidence>
<evidence type="ECO:0000256" key="1">
    <source>
        <dbReference type="ARBA" id="ARBA00001936"/>
    </source>
</evidence>
<dbReference type="InterPro" id="IPR029044">
    <property type="entry name" value="Nucleotide-diphossugar_trans"/>
</dbReference>
<keyword evidence="7" id="KW-0325">Glycoprotein</keyword>
<keyword evidence="5" id="KW-0479">Metal-binding</keyword>
<evidence type="ECO:0000256" key="4">
    <source>
        <dbReference type="ARBA" id="ARBA00022679"/>
    </source>
</evidence>
<keyword evidence="4" id="KW-0808">Transferase</keyword>